<evidence type="ECO:0000313" key="2">
    <source>
        <dbReference type="Proteomes" id="UP000705823"/>
    </source>
</evidence>
<keyword evidence="2" id="KW-1185">Reference proteome</keyword>
<protein>
    <submittedName>
        <fullName evidence="1">Uncharacterized protein</fullName>
    </submittedName>
</protein>
<reference evidence="1" key="1">
    <citation type="submission" date="2019-02" db="EMBL/GenBank/DDBJ databases">
        <title>Halonotius sp. a new haloarchaeum isolated from saline soil.</title>
        <authorList>
            <person name="Duran-Viseras A."/>
            <person name="Sanchez-Porro C."/>
            <person name="Ventosa A."/>
        </authorList>
    </citation>
    <scope>NUCLEOTIDE SEQUENCE</scope>
    <source>
        <strain evidence="1">F15B</strain>
    </source>
</reference>
<name>A0A8J8TBM0_9EURY</name>
<proteinExistence type="predicted"/>
<dbReference type="RefSeq" id="WP_142980703.1">
    <property type="nucleotide sequence ID" value="NZ_RKLU01000011.1"/>
</dbReference>
<evidence type="ECO:0000313" key="1">
    <source>
        <dbReference type="EMBL" id="TQQ78577.1"/>
    </source>
</evidence>
<sequence>MTPSDGPDLSRREFMLAGSTSLLALQGSVEPQLDTTQTTDEYQFRGVAHLIGPASARPAPDDPFFEDKVAYAYVYEDHSGARSLLTPDRDAWHPLNFTQQQAVFSSDDLPAPSNGTHTLAGNTAYFFNGFVTSPYGLDISNGPVLAGRHAAVDGFIHTGGNTAIVGTDGGYFQRKLYVHAPGGTLYDLTADQTTEMLVTDSAFSDAAGIAPIGSLGTVDGYRVPTWKNCNFEDFASGLTFDGTPDKIFITASPFRTVTAPGVDILTLAASSDVAIVDFVDNYVKNVQSDTVMWRVEAGGAPTEVFQYRGTVHDTSFTPDNAIVGPNADPTVEPFWVADSHPVRDSSVVGELYLTGDTTVSLGSAGAWSEVNGTTATGNESERTQQPNNGTIEYIGAKDVNVQVTVTSSFTGANGDTYELAVAKNGTVEPASTMEVEAQGQNAPVTLATGAIEDLQPGDTVSVQVRNNDAANDPTFLSYLISYMD</sequence>
<accession>A0A8J8TBM0</accession>
<dbReference type="Proteomes" id="UP000705823">
    <property type="component" value="Unassembled WGS sequence"/>
</dbReference>
<comment type="caution">
    <text evidence="1">The sequence shown here is derived from an EMBL/GenBank/DDBJ whole genome shotgun (WGS) entry which is preliminary data.</text>
</comment>
<dbReference type="AlphaFoldDB" id="A0A8J8TBM0"/>
<dbReference type="EMBL" id="RKLU01000011">
    <property type="protein sequence ID" value="TQQ78577.1"/>
    <property type="molecule type" value="Genomic_DNA"/>
</dbReference>
<gene>
    <name evidence="1" type="ORF">EGH24_13730</name>
</gene>
<organism evidence="1 2">
    <name type="scientific">Halonotius terrestris</name>
    <dbReference type="NCBI Taxonomy" id="2487750"/>
    <lineage>
        <taxon>Archaea</taxon>
        <taxon>Methanobacteriati</taxon>
        <taxon>Methanobacteriota</taxon>
        <taxon>Stenosarchaea group</taxon>
        <taxon>Halobacteria</taxon>
        <taxon>Halobacteriales</taxon>
        <taxon>Haloferacaceae</taxon>
        <taxon>Halonotius</taxon>
    </lineage>
</organism>